<feature type="transmembrane region" description="Helical" evidence="1">
    <location>
        <begin position="50"/>
        <end position="77"/>
    </location>
</feature>
<keyword evidence="1" id="KW-0812">Transmembrane</keyword>
<keyword evidence="3" id="KW-1185">Reference proteome</keyword>
<accession>A0A9P6T9V5</accession>
<dbReference type="EMBL" id="MU167293">
    <property type="protein sequence ID" value="KAG0144547.1"/>
    <property type="molecule type" value="Genomic_DNA"/>
</dbReference>
<keyword evidence="1" id="KW-1133">Transmembrane helix</keyword>
<gene>
    <name evidence="2" type="ORF">CROQUDRAFT_619403</name>
</gene>
<evidence type="ECO:0000256" key="1">
    <source>
        <dbReference type="SAM" id="Phobius"/>
    </source>
</evidence>
<organism evidence="2 3">
    <name type="scientific">Cronartium quercuum f. sp. fusiforme G11</name>
    <dbReference type="NCBI Taxonomy" id="708437"/>
    <lineage>
        <taxon>Eukaryota</taxon>
        <taxon>Fungi</taxon>
        <taxon>Dikarya</taxon>
        <taxon>Basidiomycota</taxon>
        <taxon>Pucciniomycotina</taxon>
        <taxon>Pucciniomycetes</taxon>
        <taxon>Pucciniales</taxon>
        <taxon>Coleosporiaceae</taxon>
        <taxon>Cronartium</taxon>
    </lineage>
</organism>
<evidence type="ECO:0000313" key="2">
    <source>
        <dbReference type="EMBL" id="KAG0144547.1"/>
    </source>
</evidence>
<sequence>MGVSPLGETCISLSILKKVPNARFKFLPQALLQALIVLKNHQLQSCSHQFFVLIFSCFYPDFYVLPSSLFIVCALFLKTSVRFVNYSSWSCLVLVAFNTFKSYYIHPSLSILILCSS</sequence>
<evidence type="ECO:0000313" key="3">
    <source>
        <dbReference type="Proteomes" id="UP000886653"/>
    </source>
</evidence>
<dbReference type="AlphaFoldDB" id="A0A9P6T9V5"/>
<reference evidence="2" key="1">
    <citation type="submission" date="2013-11" db="EMBL/GenBank/DDBJ databases">
        <title>Genome sequence of the fusiform rust pathogen reveals effectors for host alternation and coevolution with pine.</title>
        <authorList>
            <consortium name="DOE Joint Genome Institute"/>
            <person name="Smith K."/>
            <person name="Pendleton A."/>
            <person name="Kubisiak T."/>
            <person name="Anderson C."/>
            <person name="Salamov A."/>
            <person name="Aerts A."/>
            <person name="Riley R."/>
            <person name="Clum A."/>
            <person name="Lindquist E."/>
            <person name="Ence D."/>
            <person name="Campbell M."/>
            <person name="Kronenberg Z."/>
            <person name="Feau N."/>
            <person name="Dhillon B."/>
            <person name="Hamelin R."/>
            <person name="Burleigh J."/>
            <person name="Smith J."/>
            <person name="Yandell M."/>
            <person name="Nelson C."/>
            <person name="Grigoriev I."/>
            <person name="Davis J."/>
        </authorList>
    </citation>
    <scope>NUCLEOTIDE SEQUENCE</scope>
    <source>
        <strain evidence="2">G11</strain>
    </source>
</reference>
<proteinExistence type="predicted"/>
<dbReference type="Proteomes" id="UP000886653">
    <property type="component" value="Unassembled WGS sequence"/>
</dbReference>
<keyword evidence="1" id="KW-0472">Membrane</keyword>
<comment type="caution">
    <text evidence="2">The sequence shown here is derived from an EMBL/GenBank/DDBJ whole genome shotgun (WGS) entry which is preliminary data.</text>
</comment>
<protein>
    <submittedName>
        <fullName evidence="2">Uncharacterized protein</fullName>
    </submittedName>
</protein>
<name>A0A9P6T9V5_9BASI</name>